<accession>A0A2N0UXT5</accession>
<evidence type="ECO:0000256" key="1">
    <source>
        <dbReference type="SAM" id="Coils"/>
    </source>
</evidence>
<comment type="caution">
    <text evidence="2">The sequence shown here is derived from an EMBL/GenBank/DDBJ whole genome shotgun (WGS) entry which is preliminary data.</text>
</comment>
<evidence type="ECO:0000313" key="2">
    <source>
        <dbReference type="EMBL" id="PKD31765.1"/>
    </source>
</evidence>
<protein>
    <recommendedName>
        <fullName evidence="4">DUF3560 domain-containing protein</fullName>
    </recommendedName>
</protein>
<sequence>MKYYEINETAARQARECWSFRDYQHGSKTAEYKAKVDECYSLVDKLPDDLKEKGTTMADRYARRLAEWYNKQFRIEMMCPSVMISGGSNFPVRKKEKQNAARDKHYQLYNEIQKIPNKIKTLVNGTNIIKSGDADAIEQLRNKLAKAEALQTEMKATNAYYRKHKTMKGYKDYTDERATELDKAIKESMYGVPFPPYALTNNNAKIKNTRKRIAELERLKETATEQTNETYNTDLFEVIENADIMRLQLRFDGKPDADTRTVLKQNGFRWSPSNGVWQRQLTDNANFALERVIKELKVR</sequence>
<evidence type="ECO:0000313" key="3">
    <source>
        <dbReference type="Proteomes" id="UP000233425"/>
    </source>
</evidence>
<evidence type="ECO:0008006" key="4">
    <source>
        <dbReference type="Google" id="ProtNLM"/>
    </source>
</evidence>
<reference evidence="2" key="1">
    <citation type="journal article" date="2018" name="Environ. Microbiol.">
        <title>Sporulation capability and amylosome conservation among diverse human colonic and rumen isolates of the keystone starch-degrader Ruminococcus bromii.</title>
        <authorList>
            <person name="Mukhopadhya I."/>
            <person name="Morais S."/>
            <person name="Laverde-Gomez J."/>
            <person name="Sheridan P.O."/>
            <person name="Walker A.W."/>
            <person name="Kelly W."/>
            <person name="Klieve A.V."/>
            <person name="Ouwerkerk D."/>
            <person name="Duncan S.H."/>
            <person name="Louis P."/>
            <person name="Koropatkin N."/>
            <person name="Cockburn D."/>
            <person name="Kibler R."/>
            <person name="Cooper P.J."/>
            <person name="Sandoval C."/>
            <person name="Crost E."/>
            <person name="Juge N."/>
            <person name="Bayer E.A."/>
            <person name="Flint H.J."/>
        </authorList>
    </citation>
    <scope>NUCLEOTIDE SEQUENCE [LARGE SCALE GENOMIC DNA]</scope>
    <source>
        <strain evidence="2">ATCC 27255</strain>
    </source>
</reference>
<dbReference type="RefSeq" id="WP_101028759.1">
    <property type="nucleotide sequence ID" value="NZ_CABMMZ010000038.1"/>
</dbReference>
<name>A0A2N0UXT5_9FIRM</name>
<dbReference type="Proteomes" id="UP000233425">
    <property type="component" value="Unassembled WGS sequence"/>
</dbReference>
<dbReference type="AlphaFoldDB" id="A0A2N0UXT5"/>
<organism evidence="2 3">
    <name type="scientific">Ruminococcus bromii</name>
    <dbReference type="NCBI Taxonomy" id="40518"/>
    <lineage>
        <taxon>Bacteria</taxon>
        <taxon>Bacillati</taxon>
        <taxon>Bacillota</taxon>
        <taxon>Clostridia</taxon>
        <taxon>Eubacteriales</taxon>
        <taxon>Oscillospiraceae</taxon>
        <taxon>Ruminococcus</taxon>
    </lineage>
</organism>
<dbReference type="EMBL" id="NNSR01000038">
    <property type="protein sequence ID" value="PKD31765.1"/>
    <property type="molecule type" value="Genomic_DNA"/>
</dbReference>
<gene>
    <name evidence="2" type="ORF">RBATCC27255_00679</name>
</gene>
<keyword evidence="3" id="KW-1185">Reference proteome</keyword>
<feature type="coiled-coil region" evidence="1">
    <location>
        <begin position="199"/>
        <end position="226"/>
    </location>
</feature>
<keyword evidence="1" id="KW-0175">Coiled coil</keyword>
<proteinExistence type="predicted"/>